<dbReference type="GO" id="GO:0020037">
    <property type="term" value="F:heme binding"/>
    <property type="evidence" value="ECO:0007669"/>
    <property type="project" value="InterPro"/>
</dbReference>
<dbReference type="Pfam" id="PF00067">
    <property type="entry name" value="p450"/>
    <property type="match status" value="1"/>
</dbReference>
<protein>
    <submittedName>
        <fullName evidence="1">Uncharacterized protein</fullName>
    </submittedName>
</protein>
<organism evidence="1 2">
    <name type="scientific">Myodes glareolus</name>
    <name type="common">Bank vole</name>
    <name type="synonym">Clethrionomys glareolus</name>
    <dbReference type="NCBI Taxonomy" id="447135"/>
    <lineage>
        <taxon>Eukaryota</taxon>
        <taxon>Metazoa</taxon>
        <taxon>Chordata</taxon>
        <taxon>Craniata</taxon>
        <taxon>Vertebrata</taxon>
        <taxon>Euteleostomi</taxon>
        <taxon>Mammalia</taxon>
        <taxon>Eutheria</taxon>
        <taxon>Euarchontoglires</taxon>
        <taxon>Glires</taxon>
        <taxon>Rodentia</taxon>
        <taxon>Myomorpha</taxon>
        <taxon>Muroidea</taxon>
        <taxon>Cricetidae</taxon>
        <taxon>Arvicolinae</taxon>
        <taxon>Myodes</taxon>
    </lineage>
</organism>
<proteinExistence type="predicted"/>
<dbReference type="GO" id="GO:0005506">
    <property type="term" value="F:iron ion binding"/>
    <property type="evidence" value="ECO:0007669"/>
    <property type="project" value="InterPro"/>
</dbReference>
<evidence type="ECO:0000313" key="1">
    <source>
        <dbReference type="EMBL" id="KAK7804671.1"/>
    </source>
</evidence>
<gene>
    <name evidence="1" type="ORF">U0070_016184</name>
</gene>
<dbReference type="EMBL" id="JBBHLL010000368">
    <property type="protein sequence ID" value="KAK7804671.1"/>
    <property type="molecule type" value="Genomic_DNA"/>
</dbReference>
<dbReference type="Proteomes" id="UP001488838">
    <property type="component" value="Unassembled WGS sequence"/>
</dbReference>
<reference evidence="1 2" key="1">
    <citation type="journal article" date="2023" name="bioRxiv">
        <title>Conserved and derived expression patterns and positive selection on dental genes reveal complex evolutionary context of ever-growing rodent molars.</title>
        <authorList>
            <person name="Calamari Z.T."/>
            <person name="Song A."/>
            <person name="Cohen E."/>
            <person name="Akter M."/>
            <person name="Roy R.D."/>
            <person name="Hallikas O."/>
            <person name="Christensen M.M."/>
            <person name="Li P."/>
            <person name="Marangoni P."/>
            <person name="Jernvall J."/>
            <person name="Klein O.D."/>
        </authorList>
    </citation>
    <scope>NUCLEOTIDE SEQUENCE [LARGE SCALE GENOMIC DNA]</scope>
    <source>
        <strain evidence="1">V071</strain>
    </source>
</reference>
<evidence type="ECO:0000313" key="2">
    <source>
        <dbReference type="Proteomes" id="UP001488838"/>
    </source>
</evidence>
<dbReference type="GO" id="GO:0004497">
    <property type="term" value="F:monooxygenase activity"/>
    <property type="evidence" value="ECO:0007669"/>
    <property type="project" value="InterPro"/>
</dbReference>
<comment type="caution">
    <text evidence="1">The sequence shown here is derived from an EMBL/GenBank/DDBJ whole genome shotgun (WGS) entry which is preliminary data.</text>
</comment>
<name>A0AAW0HRC0_MYOGA</name>
<keyword evidence="2" id="KW-1185">Reference proteome</keyword>
<accession>A0AAW0HRC0</accession>
<sequence>MQGAPIDYTFYLSSNLSSNVCSIVFGKYCNYEDKCFQRLVKMINESFVETSKSWAQIFTIPQCGNGEAPQLLGALPAAEDYTWEEE</sequence>
<dbReference type="GO" id="GO:0016705">
    <property type="term" value="F:oxidoreductase activity, acting on paired donors, with incorporation or reduction of molecular oxygen"/>
    <property type="evidence" value="ECO:0007669"/>
    <property type="project" value="InterPro"/>
</dbReference>
<dbReference type="AlphaFoldDB" id="A0AAW0HRC0"/>
<dbReference type="InterPro" id="IPR001128">
    <property type="entry name" value="Cyt_P450"/>
</dbReference>